<keyword evidence="1" id="KW-0812">Transmembrane</keyword>
<evidence type="ECO:0000313" key="3">
    <source>
        <dbReference type="Proteomes" id="UP000054903"/>
    </source>
</evidence>
<sequence length="71" mass="8361">MSINLLVVFFLFAAAIMLCFALAEYVVVWRIVREDRLEPHGVTRTLPRSDWFFFFSSFLCFASLLCLMFLE</sequence>
<dbReference type="STRING" id="1777138.AWB77_02648"/>
<organism evidence="2 3">
    <name type="scientific">Caballeronia fortuita</name>
    <dbReference type="NCBI Taxonomy" id="1777138"/>
    <lineage>
        <taxon>Bacteria</taxon>
        <taxon>Pseudomonadati</taxon>
        <taxon>Pseudomonadota</taxon>
        <taxon>Betaproteobacteria</taxon>
        <taxon>Burkholderiales</taxon>
        <taxon>Burkholderiaceae</taxon>
        <taxon>Caballeronia</taxon>
    </lineage>
</organism>
<name>A0A158BCF9_9BURK</name>
<keyword evidence="1" id="KW-1133">Transmembrane helix</keyword>
<feature type="transmembrane region" description="Helical" evidence="1">
    <location>
        <begin position="51"/>
        <end position="70"/>
    </location>
</feature>
<dbReference type="Proteomes" id="UP000054903">
    <property type="component" value="Unassembled WGS sequence"/>
</dbReference>
<evidence type="ECO:0000256" key="1">
    <source>
        <dbReference type="SAM" id="Phobius"/>
    </source>
</evidence>
<protein>
    <submittedName>
        <fullName evidence="2">Uncharacterized protein</fullName>
    </submittedName>
</protein>
<accession>A0A158BCF9</accession>
<evidence type="ECO:0000313" key="2">
    <source>
        <dbReference type="EMBL" id="SAK67739.1"/>
    </source>
</evidence>
<gene>
    <name evidence="2" type="ORF">AWB77_02648</name>
</gene>
<dbReference type="AlphaFoldDB" id="A0A158BCF9"/>
<proteinExistence type="predicted"/>
<keyword evidence="3" id="KW-1185">Reference proteome</keyword>
<dbReference type="EMBL" id="FCNX02000006">
    <property type="protein sequence ID" value="SAK67739.1"/>
    <property type="molecule type" value="Genomic_DNA"/>
</dbReference>
<comment type="caution">
    <text evidence="2">The sequence shown here is derived from an EMBL/GenBank/DDBJ whole genome shotgun (WGS) entry which is preliminary data.</text>
</comment>
<reference evidence="2" key="1">
    <citation type="submission" date="2016-01" db="EMBL/GenBank/DDBJ databases">
        <authorList>
            <person name="Peeters C."/>
        </authorList>
    </citation>
    <scope>NUCLEOTIDE SEQUENCE</scope>
    <source>
        <strain evidence="2">LMG 29320</strain>
    </source>
</reference>
<keyword evidence="1" id="KW-0472">Membrane</keyword>